<organism evidence="1 2">
    <name type="scientific">Popillia japonica</name>
    <name type="common">Japanese beetle</name>
    <dbReference type="NCBI Taxonomy" id="7064"/>
    <lineage>
        <taxon>Eukaryota</taxon>
        <taxon>Metazoa</taxon>
        <taxon>Ecdysozoa</taxon>
        <taxon>Arthropoda</taxon>
        <taxon>Hexapoda</taxon>
        <taxon>Insecta</taxon>
        <taxon>Pterygota</taxon>
        <taxon>Neoptera</taxon>
        <taxon>Endopterygota</taxon>
        <taxon>Coleoptera</taxon>
        <taxon>Polyphaga</taxon>
        <taxon>Scarabaeiformia</taxon>
        <taxon>Scarabaeidae</taxon>
        <taxon>Rutelinae</taxon>
        <taxon>Popillia</taxon>
    </lineage>
</organism>
<name>A0AAW1KMZ6_POPJA</name>
<comment type="caution">
    <text evidence="1">The sequence shown here is derived from an EMBL/GenBank/DDBJ whole genome shotgun (WGS) entry which is preliminary data.</text>
</comment>
<keyword evidence="2" id="KW-1185">Reference proteome</keyword>
<sequence length="99" mass="11211">MEKGKQFREELGLSETELTVGCTDLKLEFKTGIRKVDVAGEIRSPEEYKEDFENLVELHHLSASQIYNANETGLLWRCLPNSTLADGDKKCVKGFKMSD</sequence>
<evidence type="ECO:0000313" key="1">
    <source>
        <dbReference type="EMBL" id="KAK9720954.1"/>
    </source>
</evidence>
<dbReference type="EMBL" id="JASPKY010000205">
    <property type="protein sequence ID" value="KAK9720954.1"/>
    <property type="molecule type" value="Genomic_DNA"/>
</dbReference>
<accession>A0AAW1KMZ6</accession>
<dbReference type="Proteomes" id="UP001458880">
    <property type="component" value="Unassembled WGS sequence"/>
</dbReference>
<evidence type="ECO:0000313" key="2">
    <source>
        <dbReference type="Proteomes" id="UP001458880"/>
    </source>
</evidence>
<reference evidence="1 2" key="1">
    <citation type="journal article" date="2024" name="BMC Genomics">
        <title>De novo assembly and annotation of Popillia japonica's genome with initial clues to its potential as an invasive pest.</title>
        <authorList>
            <person name="Cucini C."/>
            <person name="Boschi S."/>
            <person name="Funari R."/>
            <person name="Cardaioli E."/>
            <person name="Iannotti N."/>
            <person name="Marturano G."/>
            <person name="Paoli F."/>
            <person name="Bruttini M."/>
            <person name="Carapelli A."/>
            <person name="Frati F."/>
            <person name="Nardi F."/>
        </authorList>
    </citation>
    <scope>NUCLEOTIDE SEQUENCE [LARGE SCALE GENOMIC DNA]</scope>
    <source>
        <strain evidence="1">DMR45628</strain>
    </source>
</reference>
<dbReference type="AlphaFoldDB" id="A0AAW1KMZ6"/>
<gene>
    <name evidence="1" type="ORF">QE152_g21805</name>
</gene>
<protein>
    <submittedName>
        <fullName evidence="1">Uncharacterized protein</fullName>
    </submittedName>
</protein>
<proteinExistence type="predicted"/>